<evidence type="ECO:0000256" key="2">
    <source>
        <dbReference type="ARBA" id="ARBA00022485"/>
    </source>
</evidence>
<protein>
    <recommendedName>
        <fullName evidence="7">tRNA-2-methylthio-N(6)-dimethylallyladenosine synthase</fullName>
        <ecNumber evidence="7">2.8.4.3</ecNumber>
    </recommendedName>
</protein>
<feature type="domain" description="TRAM" evidence="8">
    <location>
        <begin position="166"/>
        <end position="229"/>
    </location>
</feature>
<name>A0ABV6Z657_UNCC1</name>
<dbReference type="EC" id="2.8.4.3" evidence="7"/>
<dbReference type="PANTHER" id="PTHR43020">
    <property type="entry name" value="CDK5 REGULATORY SUBUNIT-ASSOCIATED PROTEIN 1"/>
    <property type="match status" value="1"/>
</dbReference>
<feature type="non-terminal residue" evidence="10">
    <location>
        <position position="1"/>
    </location>
</feature>
<dbReference type="Gene3D" id="3.80.30.20">
    <property type="entry name" value="tm_1862 like domain"/>
    <property type="match status" value="1"/>
</dbReference>
<evidence type="ECO:0000256" key="4">
    <source>
        <dbReference type="ARBA" id="ARBA00022723"/>
    </source>
</evidence>
<dbReference type="Pfam" id="PF01938">
    <property type="entry name" value="TRAM"/>
    <property type="match status" value="1"/>
</dbReference>
<dbReference type="InterPro" id="IPR007197">
    <property type="entry name" value="rSAM"/>
</dbReference>
<dbReference type="SMART" id="SM00729">
    <property type="entry name" value="Elp3"/>
    <property type="match status" value="1"/>
</dbReference>
<proteinExistence type="predicted"/>
<dbReference type="Pfam" id="PF04055">
    <property type="entry name" value="Radical_SAM"/>
    <property type="match status" value="1"/>
</dbReference>
<evidence type="ECO:0000313" key="10">
    <source>
        <dbReference type="EMBL" id="MFC1853813.1"/>
    </source>
</evidence>
<dbReference type="InterPro" id="IPR023404">
    <property type="entry name" value="rSAM_horseshoe"/>
</dbReference>
<accession>A0ABV6Z657</accession>
<comment type="function">
    <text evidence="1">Catalyzes the methylthiolation of N6-(dimethylallyl)adenosine (i(6)A), leading to the formation of 2-methylthio-N6-(dimethylallyl)adenosine (ms(2)i(6)A) at position 37 in tRNAs that read codons beginning with uridine.</text>
</comment>
<evidence type="ECO:0000256" key="7">
    <source>
        <dbReference type="ARBA" id="ARBA00033765"/>
    </source>
</evidence>
<evidence type="ECO:0000313" key="11">
    <source>
        <dbReference type="Proteomes" id="UP001594351"/>
    </source>
</evidence>
<evidence type="ECO:0000259" key="9">
    <source>
        <dbReference type="PROSITE" id="PS51918"/>
    </source>
</evidence>
<keyword evidence="11" id="KW-1185">Reference proteome</keyword>
<evidence type="ECO:0000259" key="8">
    <source>
        <dbReference type="PROSITE" id="PS50926"/>
    </source>
</evidence>
<dbReference type="PROSITE" id="PS51918">
    <property type="entry name" value="RADICAL_SAM"/>
    <property type="match status" value="1"/>
</dbReference>
<keyword evidence="6" id="KW-0411">Iron-sulfur</keyword>
<sequence>SHGLDFPELLTFIVDNSTLRRLRFVTSHPKDFDAKLIQVMAEKEAICNHLHLPVQSGSNRILAAMNRKYSVEHYLNLIVSLRNLIPAISVSTDIIVGFPDEKEADFQATQDLLRQVAYDTAFIFHYQQRQDTAAAELPDNVPLAEKLNRVQRLVDLQNKISTQQMAKLHHRTVEILVEGQSKRGENLMMGRTKTNKIVHYTGSISDVGKELLVHVEEVFPHSARGSARARNSSPSDRDI</sequence>
<evidence type="ECO:0000256" key="5">
    <source>
        <dbReference type="ARBA" id="ARBA00023004"/>
    </source>
</evidence>
<dbReference type="PANTHER" id="PTHR43020:SF2">
    <property type="entry name" value="MITOCHONDRIAL TRNA METHYLTHIOTRANSFERASE CDK5RAP1"/>
    <property type="match status" value="1"/>
</dbReference>
<evidence type="ECO:0000256" key="3">
    <source>
        <dbReference type="ARBA" id="ARBA00022691"/>
    </source>
</evidence>
<feature type="domain" description="Radical SAM core" evidence="9">
    <location>
        <begin position="1"/>
        <end position="163"/>
    </location>
</feature>
<organism evidence="10 11">
    <name type="scientific">candidate division CSSED10-310 bacterium</name>
    <dbReference type="NCBI Taxonomy" id="2855610"/>
    <lineage>
        <taxon>Bacteria</taxon>
        <taxon>Bacteria division CSSED10-310</taxon>
    </lineage>
</organism>
<keyword evidence="2" id="KW-0004">4Fe-4S</keyword>
<keyword evidence="4" id="KW-0479">Metal-binding</keyword>
<keyword evidence="5" id="KW-0408">Iron</keyword>
<dbReference type="InterPro" id="IPR058240">
    <property type="entry name" value="rSAM_sf"/>
</dbReference>
<dbReference type="InterPro" id="IPR006638">
    <property type="entry name" value="Elp3/MiaA/NifB-like_rSAM"/>
</dbReference>
<evidence type="ECO:0000256" key="6">
    <source>
        <dbReference type="ARBA" id="ARBA00023014"/>
    </source>
</evidence>
<comment type="caution">
    <text evidence="10">The sequence shown here is derived from an EMBL/GenBank/DDBJ whole genome shotgun (WGS) entry which is preliminary data.</text>
</comment>
<dbReference type="InterPro" id="IPR002792">
    <property type="entry name" value="TRAM_dom"/>
</dbReference>
<dbReference type="Proteomes" id="UP001594351">
    <property type="component" value="Unassembled WGS sequence"/>
</dbReference>
<keyword evidence="3" id="KW-0949">S-adenosyl-L-methionine</keyword>
<evidence type="ECO:0000256" key="1">
    <source>
        <dbReference type="ARBA" id="ARBA00003234"/>
    </source>
</evidence>
<gene>
    <name evidence="10" type="ORF">ACFL27_26820</name>
</gene>
<dbReference type="EMBL" id="JBHPBY010000612">
    <property type="protein sequence ID" value="MFC1853813.1"/>
    <property type="molecule type" value="Genomic_DNA"/>
</dbReference>
<dbReference type="PROSITE" id="PS50926">
    <property type="entry name" value="TRAM"/>
    <property type="match status" value="1"/>
</dbReference>
<dbReference type="SUPFAM" id="SSF102114">
    <property type="entry name" value="Radical SAM enzymes"/>
    <property type="match status" value="1"/>
</dbReference>
<reference evidence="10 11" key="1">
    <citation type="submission" date="2024-09" db="EMBL/GenBank/DDBJ databases">
        <title>Laminarin stimulates single cell rates of sulfate reduction while oxygen inhibits transcriptomic activity in coastal marine sediment.</title>
        <authorList>
            <person name="Lindsay M."/>
            <person name="Orcutt B."/>
            <person name="Emerson D."/>
            <person name="Stepanauskas R."/>
            <person name="D'Angelo T."/>
        </authorList>
    </citation>
    <scope>NUCLEOTIDE SEQUENCE [LARGE SCALE GENOMIC DNA]</scope>
    <source>
        <strain evidence="10">SAG AM-311-K15</strain>
    </source>
</reference>